<keyword evidence="2" id="KW-1185">Reference proteome</keyword>
<reference evidence="1 2" key="1">
    <citation type="submission" date="2016-12" db="EMBL/GenBank/DDBJ databases">
        <authorList>
            <person name="Song W.-J."/>
            <person name="Kurnit D.M."/>
        </authorList>
    </citation>
    <scope>NUCLEOTIDE SEQUENCE [LARGE SCALE GENOMIC DNA]</scope>
    <source>
        <strain evidence="1 2">175</strain>
    </source>
</reference>
<dbReference type="OrthoDB" id="2066645at2"/>
<accession>A0A1Y6D480</accession>
<dbReference type="EMBL" id="FXAM01000001">
    <property type="protein sequence ID" value="SMF97230.1"/>
    <property type="molecule type" value="Genomic_DNA"/>
</dbReference>
<proteinExistence type="predicted"/>
<dbReference type="AlphaFoldDB" id="A0A1Y6D480"/>
<evidence type="ECO:0000313" key="1">
    <source>
        <dbReference type="EMBL" id="SMF97230.1"/>
    </source>
</evidence>
<protein>
    <submittedName>
        <fullName evidence="1">DNA polymerase type B</fullName>
    </submittedName>
</protein>
<dbReference type="RefSeq" id="WP_085216038.1">
    <property type="nucleotide sequence ID" value="NZ_FXAM01000001.1"/>
</dbReference>
<name>A0A1Y6D480_9GAMM</name>
<organism evidence="1 2">
    <name type="scientific">Methylomagnum ishizawai</name>
    <dbReference type="NCBI Taxonomy" id="1760988"/>
    <lineage>
        <taxon>Bacteria</taxon>
        <taxon>Pseudomonadati</taxon>
        <taxon>Pseudomonadota</taxon>
        <taxon>Gammaproteobacteria</taxon>
        <taxon>Methylococcales</taxon>
        <taxon>Methylococcaceae</taxon>
        <taxon>Methylomagnum</taxon>
    </lineage>
</organism>
<dbReference type="Proteomes" id="UP000192923">
    <property type="component" value="Unassembled WGS sequence"/>
</dbReference>
<gene>
    <name evidence="1" type="ORF">SAMN02949497_4650</name>
</gene>
<dbReference type="InterPro" id="IPR043502">
    <property type="entry name" value="DNA/RNA_pol_sf"/>
</dbReference>
<sequence length="626" mass="70479">MDKETLLEINGHDWKILRCELSRSAEANPLFAADDRDPDDILEEQMRLMEAEFEALAEDPDKPLAGTDPPVHVALDTEYQHNAEGDRLDVLSYQFFLVSLWGIMAGIVYPKRSGKHGRLKFESFVGIIIGEARRRKVVRMWPKMVMVYAHFLRADLPNFGDFESFSDQLDCIQGTLASVGGDLVVHSDYDADVGPRPNGRMVLRDRQRRLRLTQVRFIDTLLLTPGRAGLAVTGEMIGLPKLELPESYDKSEMRKFLREQPEAFEAYALRDAEIAVMYGLKMQRFVRDELGMRRLPPTLGALAARLCRQLLDVDDGGFERAFGIERGHRKTYWNERQGRKIVMNATGPTAFRERHENFVTKCYHGGRNESFALGPTAISDWHDFDLKSAYTASMVDILTPDYAAAYDSKDPLAFVGHVCGFAWVDFEFPEGVRFPCLPVRVEDRGLYFPRRGRTYCTAPELALALDLGCAIDIQIGLIVPWAPDGARVFEPFVRRVRERRLHFKALGQLLEEKLWKEIGNSAYGKTAQGLREKSVFDARTRKGKMLPPSPLTNPYFAAHITGLVRAVVSEIMARIPPHRTVVSVTTDGFLTDADLDELDLTGPMAVRFQALLDRVDGAAAGGADHA</sequence>
<dbReference type="STRING" id="1760988.SAMN02949497_4650"/>
<dbReference type="SUPFAM" id="SSF56672">
    <property type="entry name" value="DNA/RNA polymerases"/>
    <property type="match status" value="1"/>
</dbReference>
<evidence type="ECO:0000313" key="2">
    <source>
        <dbReference type="Proteomes" id="UP000192923"/>
    </source>
</evidence>